<proteinExistence type="predicted"/>
<keyword evidence="2" id="KW-1185">Reference proteome</keyword>
<protein>
    <submittedName>
        <fullName evidence="1">Uncharacterized protein</fullName>
    </submittedName>
</protein>
<name>A0A1V9Z8Y1_9STRA</name>
<reference evidence="1 2" key="1">
    <citation type="journal article" date="2014" name="Genome Biol. Evol.">
        <title>The secreted proteins of Achlya hypogyna and Thraustotheca clavata identify the ancestral oomycete secretome and reveal gene acquisitions by horizontal gene transfer.</title>
        <authorList>
            <person name="Misner I."/>
            <person name="Blouin N."/>
            <person name="Leonard G."/>
            <person name="Richards T.A."/>
            <person name="Lane C.E."/>
        </authorList>
    </citation>
    <scope>NUCLEOTIDE SEQUENCE [LARGE SCALE GENOMIC DNA]</scope>
    <source>
        <strain evidence="1 2">ATCC 34112</strain>
    </source>
</reference>
<dbReference type="AlphaFoldDB" id="A0A1V9Z8Y1"/>
<dbReference type="Pfam" id="PF14750">
    <property type="entry name" value="INTS2"/>
    <property type="match status" value="1"/>
</dbReference>
<organism evidence="1 2">
    <name type="scientific">Thraustotheca clavata</name>
    <dbReference type="NCBI Taxonomy" id="74557"/>
    <lineage>
        <taxon>Eukaryota</taxon>
        <taxon>Sar</taxon>
        <taxon>Stramenopiles</taxon>
        <taxon>Oomycota</taxon>
        <taxon>Saprolegniomycetes</taxon>
        <taxon>Saprolegniales</taxon>
        <taxon>Achlyaceae</taxon>
        <taxon>Thraustotheca</taxon>
    </lineage>
</organism>
<evidence type="ECO:0000313" key="1">
    <source>
        <dbReference type="EMBL" id="OQR94401.1"/>
    </source>
</evidence>
<gene>
    <name evidence="1" type="ORF">THRCLA_08176</name>
</gene>
<dbReference type="OrthoDB" id="10408714at2759"/>
<evidence type="ECO:0000313" key="2">
    <source>
        <dbReference type="Proteomes" id="UP000243217"/>
    </source>
</evidence>
<dbReference type="Proteomes" id="UP000243217">
    <property type="component" value="Unassembled WGS sequence"/>
</dbReference>
<dbReference type="GO" id="GO:0032039">
    <property type="term" value="C:integrator complex"/>
    <property type="evidence" value="ECO:0007669"/>
    <property type="project" value="InterPro"/>
</dbReference>
<accession>A0A1V9Z8Y1</accession>
<comment type="caution">
    <text evidence="1">The sequence shown here is derived from an EMBL/GenBank/DDBJ whole genome shotgun (WGS) entry which is preliminary data.</text>
</comment>
<dbReference type="InterPro" id="IPR029321">
    <property type="entry name" value="INTS2"/>
</dbReference>
<dbReference type="EMBL" id="JNBS01002187">
    <property type="protein sequence ID" value="OQR94401.1"/>
    <property type="molecule type" value="Genomic_DNA"/>
</dbReference>
<sequence>MEELLPSIPDLLNCNDLPKLSFRCQLASELLRKYPDASSRVVLKSIISKLKLIYDTERSQNLDKFLGNEVVNFFISVLPSIGSVSVTFCDVAEEVVQLLLKLRMQLSHQTSDTLSPNPLLPNLEAVVQNVFAQLVRQTP</sequence>